<reference evidence="2 3" key="1">
    <citation type="submission" date="2015-05" db="EMBL/GenBank/DDBJ databases">
        <title>Genome assembly of Archangium gephyra DSM 2261.</title>
        <authorList>
            <person name="Sharma G."/>
            <person name="Subramanian S."/>
        </authorList>
    </citation>
    <scope>NUCLEOTIDE SEQUENCE [LARGE SCALE GENOMIC DNA]</scope>
    <source>
        <strain evidence="2 3">DSM 2261</strain>
    </source>
</reference>
<accession>A0AAC8TEK8</accession>
<name>A0AAC8TEK8_9BACT</name>
<sequence length="50" mass="5337">MVDPHLHALPVIGCGERARAPMLHGSPSSGWQVHGGPDTRKAASGVRRPW</sequence>
<dbReference type="AlphaFoldDB" id="A0AAC8TEK8"/>
<evidence type="ECO:0000313" key="2">
    <source>
        <dbReference type="EMBL" id="AKJ03062.1"/>
    </source>
</evidence>
<protein>
    <submittedName>
        <fullName evidence="2">Uncharacterized protein</fullName>
    </submittedName>
</protein>
<organism evidence="2 3">
    <name type="scientific">Archangium gephyra</name>
    <dbReference type="NCBI Taxonomy" id="48"/>
    <lineage>
        <taxon>Bacteria</taxon>
        <taxon>Pseudomonadati</taxon>
        <taxon>Myxococcota</taxon>
        <taxon>Myxococcia</taxon>
        <taxon>Myxococcales</taxon>
        <taxon>Cystobacterineae</taxon>
        <taxon>Archangiaceae</taxon>
        <taxon>Archangium</taxon>
    </lineage>
</organism>
<evidence type="ECO:0000313" key="3">
    <source>
        <dbReference type="Proteomes" id="UP000035579"/>
    </source>
</evidence>
<gene>
    <name evidence="2" type="ORF">AA314_04688</name>
</gene>
<evidence type="ECO:0000256" key="1">
    <source>
        <dbReference type="SAM" id="MobiDB-lite"/>
    </source>
</evidence>
<dbReference type="KEGG" id="age:AA314_04688"/>
<dbReference type="Proteomes" id="UP000035579">
    <property type="component" value="Chromosome"/>
</dbReference>
<dbReference type="EMBL" id="CP011509">
    <property type="protein sequence ID" value="AKJ03062.1"/>
    <property type="molecule type" value="Genomic_DNA"/>
</dbReference>
<feature type="region of interest" description="Disordered" evidence="1">
    <location>
        <begin position="20"/>
        <end position="50"/>
    </location>
</feature>
<proteinExistence type="predicted"/>